<protein>
    <recommendedName>
        <fullName evidence="5">General secretion pathway protein GspB</fullName>
    </recommendedName>
</protein>
<dbReference type="Proteomes" id="UP000267187">
    <property type="component" value="Unassembled WGS sequence"/>
</dbReference>
<dbReference type="RefSeq" id="WP_121876465.1">
    <property type="nucleotide sequence ID" value="NZ_REFJ01000002.1"/>
</dbReference>
<proteinExistence type="predicted"/>
<keyword evidence="2" id="KW-1133">Transmembrane helix</keyword>
<sequence>MSSLLKAIERAQAQSPDHAQSPDQALGSIDYANESGNTGQPRRNIGIWLVGGFTLAALGVFAGMALTQTWRGADSTQGTYLASPPSSTDTASVNLAITANGRPVNTQQGSQVNQGVVPQNQQTEALYASVDQPASPNESASAMNDSLWRQATPITELPLELMVELAAINYSAHVFNPESGEGFAFINGRRLEAGSFLGIAQVQALVEQGTVFKAQGVTFRVAALQDWELQLD</sequence>
<evidence type="ECO:0008006" key="5">
    <source>
        <dbReference type="Google" id="ProtNLM"/>
    </source>
</evidence>
<keyword evidence="2" id="KW-0472">Membrane</keyword>
<organism evidence="3 4">
    <name type="scientific">Umboniibacter marinipuniceus</name>
    <dbReference type="NCBI Taxonomy" id="569599"/>
    <lineage>
        <taxon>Bacteria</taxon>
        <taxon>Pseudomonadati</taxon>
        <taxon>Pseudomonadota</taxon>
        <taxon>Gammaproteobacteria</taxon>
        <taxon>Cellvibrionales</taxon>
        <taxon>Cellvibrionaceae</taxon>
        <taxon>Umboniibacter</taxon>
    </lineage>
</organism>
<evidence type="ECO:0000313" key="4">
    <source>
        <dbReference type="Proteomes" id="UP000267187"/>
    </source>
</evidence>
<evidence type="ECO:0000313" key="3">
    <source>
        <dbReference type="EMBL" id="RMA81318.1"/>
    </source>
</evidence>
<accession>A0A3M0AEY5</accession>
<gene>
    <name evidence="3" type="ORF">DFR27_1135</name>
</gene>
<feature type="compositionally biased region" description="Polar residues" evidence="1">
    <location>
        <begin position="12"/>
        <end position="23"/>
    </location>
</feature>
<feature type="region of interest" description="Disordered" evidence="1">
    <location>
        <begin position="7"/>
        <end position="37"/>
    </location>
</feature>
<reference evidence="3 4" key="1">
    <citation type="submission" date="2018-10" db="EMBL/GenBank/DDBJ databases">
        <title>Genomic Encyclopedia of Type Strains, Phase IV (KMG-IV): sequencing the most valuable type-strain genomes for metagenomic binning, comparative biology and taxonomic classification.</title>
        <authorList>
            <person name="Goeker M."/>
        </authorList>
    </citation>
    <scope>NUCLEOTIDE SEQUENCE [LARGE SCALE GENOMIC DNA]</scope>
    <source>
        <strain evidence="3 4">DSM 25080</strain>
    </source>
</reference>
<keyword evidence="2" id="KW-0812">Transmembrane</keyword>
<evidence type="ECO:0000256" key="2">
    <source>
        <dbReference type="SAM" id="Phobius"/>
    </source>
</evidence>
<dbReference type="EMBL" id="REFJ01000002">
    <property type="protein sequence ID" value="RMA81318.1"/>
    <property type="molecule type" value="Genomic_DNA"/>
</dbReference>
<comment type="caution">
    <text evidence="3">The sequence shown here is derived from an EMBL/GenBank/DDBJ whole genome shotgun (WGS) entry which is preliminary data.</text>
</comment>
<name>A0A3M0AEY5_9GAMM</name>
<dbReference type="AlphaFoldDB" id="A0A3M0AEY5"/>
<keyword evidence="4" id="KW-1185">Reference proteome</keyword>
<evidence type="ECO:0000256" key="1">
    <source>
        <dbReference type="SAM" id="MobiDB-lite"/>
    </source>
</evidence>
<feature type="transmembrane region" description="Helical" evidence="2">
    <location>
        <begin position="45"/>
        <end position="66"/>
    </location>
</feature>
<dbReference type="OrthoDB" id="5432325at2"/>